<dbReference type="STRING" id="1267766.WYH_01382"/>
<gene>
    <name evidence="1" type="ORF">WYH_01382</name>
</gene>
<dbReference type="RefSeq" id="WP_046903243.1">
    <property type="nucleotide sequence ID" value="NZ_CP011452.2"/>
</dbReference>
<keyword evidence="2" id="KW-1185">Reference proteome</keyword>
<dbReference type="EMBL" id="CP011452">
    <property type="protein sequence ID" value="AKH42423.1"/>
    <property type="molecule type" value="Genomic_DNA"/>
</dbReference>
<dbReference type="AlphaFoldDB" id="A0A0F7KPK7"/>
<proteinExistence type="predicted"/>
<organism evidence="1 2">
    <name type="scientific">Croceibacterium atlanticum</name>
    <dbReference type="NCBI Taxonomy" id="1267766"/>
    <lineage>
        <taxon>Bacteria</taxon>
        <taxon>Pseudomonadati</taxon>
        <taxon>Pseudomonadota</taxon>
        <taxon>Alphaproteobacteria</taxon>
        <taxon>Sphingomonadales</taxon>
        <taxon>Erythrobacteraceae</taxon>
        <taxon>Croceibacterium</taxon>
    </lineage>
</organism>
<accession>A0A0F7KPK7</accession>
<name>A0A0F7KPK7_9SPHN</name>
<evidence type="ECO:0000313" key="2">
    <source>
        <dbReference type="Proteomes" id="UP000034392"/>
    </source>
</evidence>
<reference evidence="1" key="1">
    <citation type="submission" date="2015-05" db="EMBL/GenBank/DDBJ databases">
        <title>The complete genome of Altererythrobacter atlanticus strain 26DY36.</title>
        <authorList>
            <person name="Wu Y.-H."/>
            <person name="Cheng H."/>
            <person name="Wu X.-W."/>
        </authorList>
    </citation>
    <scope>NUCLEOTIDE SEQUENCE [LARGE SCALE GENOMIC DNA]</scope>
    <source>
        <strain evidence="1">26DY36</strain>
    </source>
</reference>
<evidence type="ECO:0000313" key="1">
    <source>
        <dbReference type="EMBL" id="AKH42423.1"/>
    </source>
</evidence>
<dbReference type="KEGG" id="aay:WYH_01382"/>
<dbReference type="Proteomes" id="UP000034392">
    <property type="component" value="Chromosome"/>
</dbReference>
<sequence>MVMRKVLTGLLGASMLATPVVAHAAAADTARKGAAFEEGEKIAPAILIGALIAAAVVGIVVLDDDDDDAVSP</sequence>
<dbReference type="PATRIC" id="fig|1267766.3.peg.1390"/>
<protein>
    <submittedName>
        <fullName evidence="1">Uncharacterized protein</fullName>
    </submittedName>
</protein>